<feature type="domain" description="C2H2-type" evidence="9">
    <location>
        <begin position="31"/>
        <end position="55"/>
    </location>
</feature>
<dbReference type="Gene3D" id="3.30.160.60">
    <property type="entry name" value="Classic Zinc Finger"/>
    <property type="match status" value="2"/>
</dbReference>
<dbReference type="Pfam" id="PF00096">
    <property type="entry name" value="zf-C2H2"/>
    <property type="match status" value="2"/>
</dbReference>
<feature type="non-terminal residue" evidence="10">
    <location>
        <position position="1"/>
    </location>
</feature>
<dbReference type="PROSITE" id="PS00028">
    <property type="entry name" value="ZINC_FINGER_C2H2_1"/>
    <property type="match status" value="2"/>
</dbReference>
<evidence type="ECO:0000256" key="4">
    <source>
        <dbReference type="ARBA" id="ARBA00022771"/>
    </source>
</evidence>
<evidence type="ECO:0000256" key="1">
    <source>
        <dbReference type="ARBA" id="ARBA00004123"/>
    </source>
</evidence>
<dbReference type="OrthoDB" id="6077919at2759"/>
<dbReference type="PANTHER" id="PTHR14003:SF19">
    <property type="entry name" value="YY2 TRANSCRIPTION FACTOR"/>
    <property type="match status" value="1"/>
</dbReference>
<dbReference type="GO" id="GO:0008270">
    <property type="term" value="F:zinc ion binding"/>
    <property type="evidence" value="ECO:0007669"/>
    <property type="project" value="UniProtKB-KW"/>
</dbReference>
<dbReference type="InterPro" id="IPR036236">
    <property type="entry name" value="Znf_C2H2_sf"/>
</dbReference>
<gene>
    <name evidence="10" type="ORF">M422DRAFT_138730</name>
</gene>
<dbReference type="EMBL" id="KN837179">
    <property type="protein sequence ID" value="KIJ36366.1"/>
    <property type="molecule type" value="Genomic_DNA"/>
</dbReference>
<keyword evidence="5" id="KW-0862">Zinc</keyword>
<keyword evidence="4 8" id="KW-0863">Zinc-finger</keyword>
<dbReference type="AlphaFoldDB" id="A0A0C9VG62"/>
<feature type="domain" description="C2H2-type" evidence="9">
    <location>
        <begin position="3"/>
        <end position="30"/>
    </location>
</feature>
<keyword evidence="2" id="KW-0479">Metal-binding</keyword>
<keyword evidence="7" id="KW-0539">Nucleus</keyword>
<evidence type="ECO:0000256" key="6">
    <source>
        <dbReference type="ARBA" id="ARBA00023125"/>
    </source>
</evidence>
<dbReference type="FunFam" id="3.30.160.60:FF:000045">
    <property type="entry name" value="ZFP69 zinc finger protein B"/>
    <property type="match status" value="1"/>
</dbReference>
<dbReference type="FunFam" id="3.30.160.60:FF:000072">
    <property type="entry name" value="zinc finger protein 143 isoform X1"/>
    <property type="match status" value="1"/>
</dbReference>
<keyword evidence="3" id="KW-0677">Repeat</keyword>
<evidence type="ECO:0000256" key="7">
    <source>
        <dbReference type="ARBA" id="ARBA00023242"/>
    </source>
</evidence>
<dbReference type="GO" id="GO:0005667">
    <property type="term" value="C:transcription regulator complex"/>
    <property type="evidence" value="ECO:0007669"/>
    <property type="project" value="TreeGrafter"/>
</dbReference>
<feature type="non-terminal residue" evidence="10">
    <location>
        <position position="55"/>
    </location>
</feature>
<evidence type="ECO:0000259" key="9">
    <source>
        <dbReference type="PROSITE" id="PS50157"/>
    </source>
</evidence>
<sequence length="55" mass="6373">KMHICWICQKEFPRPSGLATHMNTHSGLKPYKCPVPTCSKTFAVRSNARRHLRIH</sequence>
<protein>
    <submittedName>
        <fullName evidence="10">Unplaced genomic scaffold SPHSTscaffold_104, whole genome shotgun sequence</fullName>
    </submittedName>
</protein>
<keyword evidence="11" id="KW-1185">Reference proteome</keyword>
<evidence type="ECO:0000256" key="2">
    <source>
        <dbReference type="ARBA" id="ARBA00022723"/>
    </source>
</evidence>
<evidence type="ECO:0000256" key="8">
    <source>
        <dbReference type="PROSITE-ProRule" id="PRU00042"/>
    </source>
</evidence>
<evidence type="ECO:0000313" key="11">
    <source>
        <dbReference type="Proteomes" id="UP000054279"/>
    </source>
</evidence>
<proteinExistence type="predicted"/>
<dbReference type="GO" id="GO:0000978">
    <property type="term" value="F:RNA polymerase II cis-regulatory region sequence-specific DNA binding"/>
    <property type="evidence" value="ECO:0007669"/>
    <property type="project" value="TreeGrafter"/>
</dbReference>
<dbReference type="SUPFAM" id="SSF57667">
    <property type="entry name" value="beta-beta-alpha zinc fingers"/>
    <property type="match status" value="1"/>
</dbReference>
<keyword evidence="6" id="KW-0238">DNA-binding</keyword>
<dbReference type="GO" id="GO:0000981">
    <property type="term" value="F:DNA-binding transcription factor activity, RNA polymerase II-specific"/>
    <property type="evidence" value="ECO:0007669"/>
    <property type="project" value="UniProtKB-ARBA"/>
</dbReference>
<accession>A0A0C9VG62</accession>
<organism evidence="10 11">
    <name type="scientific">Sphaerobolus stellatus (strain SS14)</name>
    <dbReference type="NCBI Taxonomy" id="990650"/>
    <lineage>
        <taxon>Eukaryota</taxon>
        <taxon>Fungi</taxon>
        <taxon>Dikarya</taxon>
        <taxon>Basidiomycota</taxon>
        <taxon>Agaricomycotina</taxon>
        <taxon>Agaricomycetes</taxon>
        <taxon>Phallomycetidae</taxon>
        <taxon>Geastrales</taxon>
        <taxon>Sphaerobolaceae</taxon>
        <taxon>Sphaerobolus</taxon>
    </lineage>
</organism>
<dbReference type="HOGENOM" id="CLU_002678_42_25_1"/>
<comment type="subcellular location">
    <subcellularLocation>
        <location evidence="1">Nucleus</location>
    </subcellularLocation>
</comment>
<dbReference type="GO" id="GO:0000785">
    <property type="term" value="C:chromatin"/>
    <property type="evidence" value="ECO:0007669"/>
    <property type="project" value="TreeGrafter"/>
</dbReference>
<name>A0A0C9VG62_SPHS4</name>
<reference evidence="10 11" key="1">
    <citation type="submission" date="2014-06" db="EMBL/GenBank/DDBJ databases">
        <title>Evolutionary Origins and Diversification of the Mycorrhizal Mutualists.</title>
        <authorList>
            <consortium name="DOE Joint Genome Institute"/>
            <consortium name="Mycorrhizal Genomics Consortium"/>
            <person name="Kohler A."/>
            <person name="Kuo A."/>
            <person name="Nagy L.G."/>
            <person name="Floudas D."/>
            <person name="Copeland A."/>
            <person name="Barry K.W."/>
            <person name="Cichocki N."/>
            <person name="Veneault-Fourrey C."/>
            <person name="LaButti K."/>
            <person name="Lindquist E.A."/>
            <person name="Lipzen A."/>
            <person name="Lundell T."/>
            <person name="Morin E."/>
            <person name="Murat C."/>
            <person name="Riley R."/>
            <person name="Ohm R."/>
            <person name="Sun H."/>
            <person name="Tunlid A."/>
            <person name="Henrissat B."/>
            <person name="Grigoriev I.V."/>
            <person name="Hibbett D.S."/>
            <person name="Martin F."/>
        </authorList>
    </citation>
    <scope>NUCLEOTIDE SEQUENCE [LARGE SCALE GENOMIC DNA]</scope>
    <source>
        <strain evidence="10 11">SS14</strain>
    </source>
</reference>
<evidence type="ECO:0000256" key="5">
    <source>
        <dbReference type="ARBA" id="ARBA00022833"/>
    </source>
</evidence>
<dbReference type="PANTHER" id="PTHR14003">
    <property type="entry name" value="TRANSCRIPTIONAL REPRESSOR PROTEIN YY"/>
    <property type="match status" value="1"/>
</dbReference>
<evidence type="ECO:0000313" key="10">
    <source>
        <dbReference type="EMBL" id="KIJ36366.1"/>
    </source>
</evidence>
<dbReference type="PROSITE" id="PS50157">
    <property type="entry name" value="ZINC_FINGER_C2H2_2"/>
    <property type="match status" value="2"/>
</dbReference>
<dbReference type="SMART" id="SM00355">
    <property type="entry name" value="ZnF_C2H2"/>
    <property type="match status" value="2"/>
</dbReference>
<dbReference type="Proteomes" id="UP000054279">
    <property type="component" value="Unassembled WGS sequence"/>
</dbReference>
<evidence type="ECO:0000256" key="3">
    <source>
        <dbReference type="ARBA" id="ARBA00022737"/>
    </source>
</evidence>
<dbReference type="InterPro" id="IPR013087">
    <property type="entry name" value="Znf_C2H2_type"/>
</dbReference>
<dbReference type="GO" id="GO:0031519">
    <property type="term" value="C:PcG protein complex"/>
    <property type="evidence" value="ECO:0007669"/>
    <property type="project" value="TreeGrafter"/>
</dbReference>